<sequence length="82" mass="8121">MQNYGSDVLNGGGTAVSEHCVDASEIDKLERGENLQVEKEGIGVGGGGGGGGGGGQSSGVNEGGLGVVTVIISNEGRVDRYR</sequence>
<gene>
    <name evidence="2" type="ORF">Syun_020021</name>
</gene>
<dbReference type="EMBL" id="JBBNAF010000008">
    <property type="protein sequence ID" value="KAK9122404.1"/>
    <property type="molecule type" value="Genomic_DNA"/>
</dbReference>
<comment type="caution">
    <text evidence="2">The sequence shown here is derived from an EMBL/GenBank/DDBJ whole genome shotgun (WGS) entry which is preliminary data.</text>
</comment>
<feature type="compositionally biased region" description="Gly residues" evidence="1">
    <location>
        <begin position="42"/>
        <end position="63"/>
    </location>
</feature>
<dbReference type="Proteomes" id="UP001420932">
    <property type="component" value="Unassembled WGS sequence"/>
</dbReference>
<reference evidence="2 3" key="1">
    <citation type="submission" date="2024-01" db="EMBL/GenBank/DDBJ databases">
        <title>Genome assemblies of Stephania.</title>
        <authorList>
            <person name="Yang L."/>
        </authorList>
    </citation>
    <scope>NUCLEOTIDE SEQUENCE [LARGE SCALE GENOMIC DNA]</scope>
    <source>
        <strain evidence="2">YNDBR</strain>
        <tissue evidence="2">Leaf</tissue>
    </source>
</reference>
<keyword evidence="3" id="KW-1185">Reference proteome</keyword>
<dbReference type="AlphaFoldDB" id="A0AAP0IVA4"/>
<organism evidence="2 3">
    <name type="scientific">Stephania yunnanensis</name>
    <dbReference type="NCBI Taxonomy" id="152371"/>
    <lineage>
        <taxon>Eukaryota</taxon>
        <taxon>Viridiplantae</taxon>
        <taxon>Streptophyta</taxon>
        <taxon>Embryophyta</taxon>
        <taxon>Tracheophyta</taxon>
        <taxon>Spermatophyta</taxon>
        <taxon>Magnoliopsida</taxon>
        <taxon>Ranunculales</taxon>
        <taxon>Menispermaceae</taxon>
        <taxon>Menispermoideae</taxon>
        <taxon>Cissampelideae</taxon>
        <taxon>Stephania</taxon>
    </lineage>
</organism>
<protein>
    <submittedName>
        <fullName evidence="2">Uncharacterized protein</fullName>
    </submittedName>
</protein>
<name>A0AAP0IVA4_9MAGN</name>
<proteinExistence type="predicted"/>
<feature type="region of interest" description="Disordered" evidence="1">
    <location>
        <begin position="40"/>
        <end position="63"/>
    </location>
</feature>
<accession>A0AAP0IVA4</accession>
<evidence type="ECO:0000313" key="2">
    <source>
        <dbReference type="EMBL" id="KAK9122404.1"/>
    </source>
</evidence>
<evidence type="ECO:0000256" key="1">
    <source>
        <dbReference type="SAM" id="MobiDB-lite"/>
    </source>
</evidence>
<evidence type="ECO:0000313" key="3">
    <source>
        <dbReference type="Proteomes" id="UP001420932"/>
    </source>
</evidence>